<dbReference type="EMBL" id="NRRY01000020">
    <property type="protein sequence ID" value="MBK1619322.1"/>
    <property type="molecule type" value="Genomic_DNA"/>
</dbReference>
<accession>A0A9X1B551</accession>
<dbReference type="AlphaFoldDB" id="A0A9X1B551"/>
<name>A0A9X1B551_9GAMM</name>
<evidence type="ECO:0000313" key="2">
    <source>
        <dbReference type="Proteomes" id="UP001138768"/>
    </source>
</evidence>
<proteinExistence type="predicted"/>
<protein>
    <submittedName>
        <fullName evidence="1">Uncharacterized protein</fullName>
    </submittedName>
</protein>
<keyword evidence="2" id="KW-1185">Reference proteome</keyword>
<gene>
    <name evidence="1" type="ORF">CKO42_12915</name>
</gene>
<sequence>MSTKLLLHTKQALDNAARAALKDHLQAELAGETRLEPSTKPHLLFALYDPARATSQQLLAVVQKRDLSARFVDL</sequence>
<dbReference type="RefSeq" id="WP_200244584.1">
    <property type="nucleotide sequence ID" value="NZ_NRRY01000020.1"/>
</dbReference>
<evidence type="ECO:0000313" key="1">
    <source>
        <dbReference type="EMBL" id="MBK1619322.1"/>
    </source>
</evidence>
<comment type="caution">
    <text evidence="1">The sequence shown here is derived from an EMBL/GenBank/DDBJ whole genome shotgun (WGS) entry which is preliminary data.</text>
</comment>
<reference evidence="1 2" key="1">
    <citation type="journal article" date="2020" name="Microorganisms">
        <title>Osmotic Adaptation and Compatible Solute Biosynthesis of Phototrophic Bacteria as Revealed from Genome Analyses.</title>
        <authorList>
            <person name="Imhoff J.F."/>
            <person name="Rahn T."/>
            <person name="Kunzel S."/>
            <person name="Keller A."/>
            <person name="Neulinger S.C."/>
        </authorList>
    </citation>
    <scope>NUCLEOTIDE SEQUENCE [LARGE SCALE GENOMIC DNA]</scope>
    <source>
        <strain evidence="1 2">DSM 25653</strain>
    </source>
</reference>
<dbReference type="Proteomes" id="UP001138768">
    <property type="component" value="Unassembled WGS sequence"/>
</dbReference>
<organism evidence="1 2">
    <name type="scientific">Lamprobacter modestohalophilus</name>
    <dbReference type="NCBI Taxonomy" id="1064514"/>
    <lineage>
        <taxon>Bacteria</taxon>
        <taxon>Pseudomonadati</taxon>
        <taxon>Pseudomonadota</taxon>
        <taxon>Gammaproteobacteria</taxon>
        <taxon>Chromatiales</taxon>
        <taxon>Chromatiaceae</taxon>
        <taxon>Lamprobacter</taxon>
    </lineage>
</organism>